<dbReference type="SMART" id="SM00116">
    <property type="entry name" value="CBS"/>
    <property type="match status" value="2"/>
</dbReference>
<feature type="domain" description="CBS" evidence="4">
    <location>
        <begin position="194"/>
        <end position="241"/>
    </location>
</feature>
<proteinExistence type="predicted"/>
<evidence type="ECO:0000259" key="4">
    <source>
        <dbReference type="PROSITE" id="PS51371"/>
    </source>
</evidence>
<dbReference type="Proteomes" id="UP000750711">
    <property type="component" value="Unassembled WGS sequence"/>
</dbReference>
<name>A0A9P8IFP8_9PEZI</name>
<gene>
    <name evidence="5" type="ORF">GP486_007501</name>
</gene>
<dbReference type="PANTHER" id="PTHR13780">
    <property type="entry name" value="AMP-ACTIVATED PROTEIN KINASE, GAMMA REGULATORY SUBUNIT"/>
    <property type="match status" value="1"/>
</dbReference>
<dbReference type="GO" id="GO:0042149">
    <property type="term" value="P:cellular response to glucose starvation"/>
    <property type="evidence" value="ECO:0007669"/>
    <property type="project" value="TreeGrafter"/>
</dbReference>
<keyword evidence="6" id="KW-1185">Reference proteome</keyword>
<dbReference type="SUPFAM" id="SSF54631">
    <property type="entry name" value="CBS-domain pair"/>
    <property type="match status" value="1"/>
</dbReference>
<evidence type="ECO:0000313" key="6">
    <source>
        <dbReference type="Proteomes" id="UP000750711"/>
    </source>
</evidence>
<dbReference type="PROSITE" id="PS51371">
    <property type="entry name" value="CBS"/>
    <property type="match status" value="1"/>
</dbReference>
<accession>A0A9P8IFP8</accession>
<keyword evidence="2 3" id="KW-0129">CBS domain</keyword>
<feature type="non-terminal residue" evidence="5">
    <location>
        <position position="1"/>
    </location>
</feature>
<dbReference type="Gene3D" id="3.10.580.10">
    <property type="entry name" value="CBS-domain"/>
    <property type="match status" value="2"/>
</dbReference>
<evidence type="ECO:0000313" key="5">
    <source>
        <dbReference type="EMBL" id="KAH0551166.1"/>
    </source>
</evidence>
<evidence type="ECO:0000256" key="3">
    <source>
        <dbReference type="PROSITE-ProRule" id="PRU00703"/>
    </source>
</evidence>
<sequence length="241" mass="26122">MLPTPRPSESKEFSGRDWKSIKVCELADKENVRFVGLDTPVETATQMLIESGAPVILLRETADSKAACGTFDYTDLNAYLLLVVGLVQPEEGDISSFQELAKKAREGNPVPVKQVKNLGKKNAFTTLPESAPLPAAVEIFGSGLHRIAIVKDGTNEVVGVLSQLRLVEFFWENGRNFTSIDQLYSQQLKDLTIGSSQVIAINGDKPLSAALELMNCESVSSLAVIDNQNNVVGNISTVDVK</sequence>
<evidence type="ECO:0000256" key="2">
    <source>
        <dbReference type="ARBA" id="ARBA00023122"/>
    </source>
</evidence>
<dbReference type="InterPro" id="IPR046342">
    <property type="entry name" value="CBS_dom_sf"/>
</dbReference>
<dbReference type="EMBL" id="JAGHQM010002156">
    <property type="protein sequence ID" value="KAH0551166.1"/>
    <property type="molecule type" value="Genomic_DNA"/>
</dbReference>
<dbReference type="GO" id="GO:0004865">
    <property type="term" value="F:protein serine/threonine phosphatase inhibitor activity"/>
    <property type="evidence" value="ECO:0007669"/>
    <property type="project" value="TreeGrafter"/>
</dbReference>
<protein>
    <recommendedName>
        <fullName evidence="4">CBS domain-containing protein</fullName>
    </recommendedName>
</protein>
<dbReference type="InterPro" id="IPR050511">
    <property type="entry name" value="AMPK_gamma/SDS23_families"/>
</dbReference>
<organism evidence="5 6">
    <name type="scientific">Trichoglossum hirsutum</name>
    <dbReference type="NCBI Taxonomy" id="265104"/>
    <lineage>
        <taxon>Eukaryota</taxon>
        <taxon>Fungi</taxon>
        <taxon>Dikarya</taxon>
        <taxon>Ascomycota</taxon>
        <taxon>Pezizomycotina</taxon>
        <taxon>Geoglossomycetes</taxon>
        <taxon>Geoglossales</taxon>
        <taxon>Geoglossaceae</taxon>
        <taxon>Trichoglossum</taxon>
    </lineage>
</organism>
<dbReference type="AlphaFoldDB" id="A0A9P8IFP8"/>
<dbReference type="InterPro" id="IPR000644">
    <property type="entry name" value="CBS_dom"/>
</dbReference>
<dbReference type="PANTHER" id="PTHR13780:SF36">
    <property type="entry name" value="CBS DOMAIN-CONTAINING PROTEIN"/>
    <property type="match status" value="1"/>
</dbReference>
<keyword evidence="1" id="KW-0677">Repeat</keyword>
<reference evidence="5" key="1">
    <citation type="submission" date="2021-03" db="EMBL/GenBank/DDBJ databases">
        <title>Comparative genomics and phylogenomic investigation of the class Geoglossomycetes provide insights into ecological specialization and systematics.</title>
        <authorList>
            <person name="Melie T."/>
            <person name="Pirro S."/>
            <person name="Miller A.N."/>
            <person name="Quandt A."/>
        </authorList>
    </citation>
    <scope>NUCLEOTIDE SEQUENCE</scope>
    <source>
        <strain evidence="5">CAQ_001_2017</strain>
    </source>
</reference>
<dbReference type="CDD" id="cd02205">
    <property type="entry name" value="CBS_pair_SF"/>
    <property type="match status" value="1"/>
</dbReference>
<evidence type="ECO:0000256" key="1">
    <source>
        <dbReference type="ARBA" id="ARBA00022737"/>
    </source>
</evidence>
<comment type="caution">
    <text evidence="5">The sequence shown here is derived from an EMBL/GenBank/DDBJ whole genome shotgun (WGS) entry which is preliminary data.</text>
</comment>
<dbReference type="Pfam" id="PF00571">
    <property type="entry name" value="CBS"/>
    <property type="match status" value="2"/>
</dbReference>